<feature type="repeat" description="CSPG" evidence="5">
    <location>
        <begin position="1916"/>
        <end position="2015"/>
    </location>
</feature>
<feature type="compositionally biased region" description="Low complexity" evidence="6">
    <location>
        <begin position="171"/>
        <end position="181"/>
    </location>
</feature>
<feature type="region of interest" description="Disordered" evidence="6">
    <location>
        <begin position="2425"/>
        <end position="2451"/>
    </location>
</feature>
<proteinExistence type="predicted"/>
<reference evidence="10" key="1">
    <citation type="submission" date="2025-08" db="UniProtKB">
        <authorList>
            <consortium name="RefSeq"/>
        </authorList>
    </citation>
    <scope>IDENTIFICATION</scope>
    <source>
        <tissue evidence="10">Brain</tissue>
    </source>
</reference>
<dbReference type="PROSITE" id="PS51854">
    <property type="entry name" value="CSPG"/>
    <property type="match status" value="14"/>
</dbReference>
<feature type="repeat" description="CSPG" evidence="5">
    <location>
        <begin position="990"/>
        <end position="1085"/>
    </location>
</feature>
<dbReference type="PANTHER" id="PTHR45739:SF14">
    <property type="entry name" value="CHONDROITIN SULFATE PROTEOGLYCAN 4"/>
    <property type="match status" value="1"/>
</dbReference>
<dbReference type="RefSeq" id="XP_044935365.1">
    <property type="nucleotide sequence ID" value="XM_045079430.1"/>
</dbReference>
<feature type="repeat" description="CSPG" evidence="5">
    <location>
        <begin position="873"/>
        <end position="971"/>
    </location>
</feature>
<evidence type="ECO:0000256" key="3">
    <source>
        <dbReference type="ARBA" id="ARBA00023180"/>
    </source>
</evidence>
<dbReference type="SUPFAM" id="SSF49899">
    <property type="entry name" value="Concanavalin A-like lectins/glucanases"/>
    <property type="match status" value="2"/>
</dbReference>
<evidence type="ECO:0000256" key="5">
    <source>
        <dbReference type="PROSITE-ProRule" id="PRU01201"/>
    </source>
</evidence>
<keyword evidence="7" id="KW-0812">Transmembrane</keyword>
<evidence type="ECO:0000256" key="6">
    <source>
        <dbReference type="SAM" id="MobiDB-lite"/>
    </source>
</evidence>
<keyword evidence="7" id="KW-1133">Transmembrane helix</keyword>
<accession>A0A8U0S2Y4</accession>
<feature type="transmembrane region" description="Helical" evidence="7">
    <location>
        <begin position="2478"/>
        <end position="2503"/>
    </location>
</feature>
<feature type="repeat" description="CSPG" evidence="5">
    <location>
        <begin position="636"/>
        <end position="732"/>
    </location>
</feature>
<feature type="repeat" description="CSPG" evidence="5">
    <location>
        <begin position="2045"/>
        <end position="2139"/>
    </location>
</feature>
<dbReference type="Pfam" id="PF02210">
    <property type="entry name" value="Laminin_G_2"/>
    <property type="match status" value="2"/>
</dbReference>
<evidence type="ECO:0000256" key="7">
    <source>
        <dbReference type="SAM" id="Phobius"/>
    </source>
</evidence>
<feature type="repeat" description="CSPG" evidence="5">
    <location>
        <begin position="1791"/>
        <end position="1891"/>
    </location>
</feature>
<dbReference type="InterPro" id="IPR013320">
    <property type="entry name" value="ConA-like_dom_sf"/>
</dbReference>
<dbReference type="SMART" id="SM00282">
    <property type="entry name" value="LamG"/>
    <property type="match status" value="2"/>
</dbReference>
<gene>
    <name evidence="10" type="primary">LOC101689246</name>
</gene>
<feature type="compositionally biased region" description="Polar residues" evidence="6">
    <location>
        <begin position="2426"/>
        <end position="2435"/>
    </location>
</feature>
<feature type="repeat" description="CSPG" evidence="5">
    <location>
        <begin position="2156"/>
        <end position="2244"/>
    </location>
</feature>
<dbReference type="CDD" id="cd00110">
    <property type="entry name" value="LamG"/>
    <property type="match status" value="2"/>
</dbReference>
<feature type="domain" description="Laminin G" evidence="8">
    <location>
        <begin position="231"/>
        <end position="406"/>
    </location>
</feature>
<evidence type="ECO:0000313" key="10">
    <source>
        <dbReference type="RefSeq" id="XP_044935365.1"/>
    </source>
</evidence>
<keyword evidence="2" id="KW-0677">Repeat</keyword>
<feature type="repeat" description="CSPG" evidence="5">
    <location>
        <begin position="762"/>
        <end position="856"/>
    </location>
</feature>
<keyword evidence="7" id="KW-0472">Membrane</keyword>
<protein>
    <submittedName>
        <fullName evidence="10">Chondroitin sulfate proteoglycan 4</fullName>
    </submittedName>
</protein>
<dbReference type="Proteomes" id="UP000000715">
    <property type="component" value="Unplaced"/>
</dbReference>
<evidence type="ECO:0000259" key="8">
    <source>
        <dbReference type="PROSITE" id="PS50025"/>
    </source>
</evidence>
<comment type="caution">
    <text evidence="4">Lacks conserved residue(s) required for the propagation of feature annotation.</text>
</comment>
<dbReference type="PANTHER" id="PTHR45739">
    <property type="entry name" value="MATRIX PROTEIN, PUTATIVE-RELATED"/>
    <property type="match status" value="1"/>
</dbReference>
<dbReference type="OrthoDB" id="9026019at2759"/>
<evidence type="ECO:0000256" key="1">
    <source>
        <dbReference type="ARBA" id="ARBA00022729"/>
    </source>
</evidence>
<feature type="region of interest" description="Disordered" evidence="6">
    <location>
        <begin position="130"/>
        <end position="187"/>
    </location>
</feature>
<feature type="repeat" description="CSPG" evidence="5">
    <location>
        <begin position="1569"/>
        <end position="1660"/>
    </location>
</feature>
<feature type="repeat" description="CSPG" evidence="5">
    <location>
        <begin position="2260"/>
        <end position="2359"/>
    </location>
</feature>
<dbReference type="InterPro" id="IPR039005">
    <property type="entry name" value="CSPG_rpt"/>
</dbReference>
<dbReference type="Pfam" id="PF16184">
    <property type="entry name" value="Cadherin_3"/>
    <property type="match status" value="14"/>
</dbReference>
<organism evidence="9 10">
    <name type="scientific">Mustela putorius furo</name>
    <name type="common">European domestic ferret</name>
    <name type="synonym">Mustela furo</name>
    <dbReference type="NCBI Taxonomy" id="9669"/>
    <lineage>
        <taxon>Eukaryota</taxon>
        <taxon>Metazoa</taxon>
        <taxon>Chordata</taxon>
        <taxon>Craniata</taxon>
        <taxon>Vertebrata</taxon>
        <taxon>Euteleostomi</taxon>
        <taxon>Mammalia</taxon>
        <taxon>Eutheria</taxon>
        <taxon>Laurasiatheria</taxon>
        <taxon>Carnivora</taxon>
        <taxon>Caniformia</taxon>
        <taxon>Musteloidea</taxon>
        <taxon>Mustelidae</taxon>
        <taxon>Mustelinae</taxon>
        <taxon>Mustela</taxon>
    </lineage>
</organism>
<keyword evidence="1" id="KW-0732">Signal</keyword>
<dbReference type="PROSITE" id="PS50025">
    <property type="entry name" value="LAM_G_DOMAIN"/>
    <property type="match status" value="2"/>
</dbReference>
<dbReference type="GeneID" id="101689246"/>
<feature type="domain" description="Laminin G" evidence="8">
    <location>
        <begin position="416"/>
        <end position="595"/>
    </location>
</feature>
<feature type="repeat" description="CSPG" evidence="5">
    <location>
        <begin position="1684"/>
        <end position="1774"/>
    </location>
</feature>
<dbReference type="InterPro" id="IPR051561">
    <property type="entry name" value="FRAS1_ECM"/>
</dbReference>
<sequence>MELYGLQEDSKTPGEKISVIRNSPLLNSVGSEGVELAKSEVTAQTVMSSEVYAPWKVSEKRISGPIVVLSILPETSYLGGGSPCEHVAQTTSLSLSPPPAGPCHFTAPVARSSGGHVPFALGALLGAGPPTAPARFRPRPGRRRPGPGGRWWRATAAGRKWLSPPRPSPPRWLEAAPPGRAAGRRGAGAGSWAAARVRARARGRRGGMGWLGARRLVLLAACLGLCGARGALGASFYGESYVELNIIEVLPELSLQLKFQTSKPQGLLFLAAGKNEYCIIELLSGNLRVRVNLGAGEQVLLSEQRRRVDDLNWHFVELYYVKNTISLVIDKHYETTGQITRGTHSLHFQHGIYIAGHGELDLPYLDGELPGFRGCMEGVIFNQREILASLRPYPGFKKVYEVSLGCSDEFFAGEDEAINFFSSRSYVTFPEWRVRGEGLLEFALQTGSQQALLLFQPGRQGNFVALEIVHGLLKAHVGRSKSNTQLSSLSVVSDNRWHIIQLRLTGQYLDLMVDEQGVRALLPLQSKPFVSEGPLFVGGLDNRKGEEVKKLELVSVPRKSARGVSFKGCLRGLEANSVKRALKNALVSKDVAAGCKLQSSDNENPFITTAENLLRSEVPLSTTVPKARKPFLHQASSYFLSLNNLEVQEGGRALLEQRHMNVVVASEDVGIHPSQILFKIEEMPLHGFLQIDVSPAQGMEEAFTMLDLGQGKIWYVHDGSEEPRDFFTFSISSTSRKEMPLYLRGHVPYVFNITVLPVNDAPVLKLPEGNLLLLFENSKKQLTPNVIDVSDPDTDSLSLSFSVLGNFNSDSGFLENTNGPGKAINSFTHGDLRDGNIFYVHRGHRNSRILLRASDGELVSNTVVLRVMAIPWDFEVAVRTGVVVQQGGAVLITRSNLSVEVNGEPHEMETRYAITHPPQFGHIQQQGSRGEWKQVSTFSQRSIDRGRVRYHSTFQELQPENVTDHFKFKVNIEGKVSEELVFPITVHWLKFVLLKNVPLEVSKLSRQVLNSDHLQAVTEGMSVTQKELRFKLLTPPKKGKLLVGNKVLKTNSVFSQQDIADSKISYEPRERPREDTEDIFRFLIVAKHIESKDYTFRINFEADRTLIIVTNRGLSVKEGEGKLIMKSELFAQTPDNQTFRYIITKSPQHGELKLVNFSDPLGSRDNITTFTDRDIVGERLMYVHDDSETQHDEFLLVASASGPGREGVVRHLDAERLSTEIKVGISVELKNDEKPVRVVDKVFCVVRNGQRLLTLADLCYHDPDSDFDDGQLLYTRRGIPNGDLVRANDVTQKLYQFRQDDLREGRVLFRHRGADSARFVLFVTDGVHYTSSLLEVSVSDPYIQVANNTGLIVQRGEDSSLTASNLSVTTNQDVRTDHEIEFHVLQPPKHGGVLVNQSVSRSFSQHDLKWGHVIYRHDGSGNSDVFNLTVKVKAIHIDVGVYVQVYSERHQHRAQVSLIKTLIVEEGKPVKLNRGRLQTVHEDNITSETTFIVSVPPMHGYLQKSLPEEGSFGADAKSSLIFTQQEIDDGAILYVQTAPDQQHDRFLLDVVNDLQAVNGIEILVDIVPKRIPLEVQNFTVREGGSKALLEDHLKIPNKYFEGVDCEFVLLKPPKHGYVENSDFPRVQLMKFTRKQVENELIYYMHDGSEELLDDFTVLANSSELGKQSLPQTLFVTVESVNDEAPVITANRILQVWANSVTEITRSVLCAEDEDSSPQDLTYWVTPPSNGHLALQSFPDRSIQNFTQAQINKGQLVFVHTGPMSGGFNFQVTDGLNFAPRQIFSITARTLTLSLEVNRGLSIFPGSMKPLSSGDLRAVTNDADSTGNRTVTFTVISSPRLGRLVRVNSDNSTEDVSVFTQNLVSERLILYQHVDHENTGWTAEDSFTFTMSSPPAALGPEEFRITISYEITEPGRQSRLLANTGAAVKEGDKVLIDQSNLDASNLLLKLPKSQRSYYEIWFQVTSLPHHGTIMVGERNITKGKPNFSQYIVNKFGILYLHDDSESLVDNFTFAVWPKQKSKSTTKPEANFLEEMFNITISPVNDQAPELKTKGLRLKVLQGNSLVVGPENLRVEDLDSPPEEIRYMIIRNPNNGILAMAHHPDIPVHHFTQADIDNSQVWFIQDGSPSSGVFYFSVTDGQHRPFYKLFHLDVIPISITLVNLTDLLLPQGQTTVPITNTHLSAMTNGKSPQITYKMTSPLQHGHLLIENQVVISFEQEDLHSGRLCYHMTDLTASEDQLYFSLFTPESNLTGQMLNIKVQPLLRIRSNLTIANRVVYPLRRKDLDATELANRTNSDPRFEVTKPPVHGRLVRRVGRDTAMENATLFSQRDIDQGLLMLHAHANLTDIDMLNDSFTFLLRADHIQPAIGHLAFSIVSPDPLCLQTFTPDVSLLVTAHNLVTSDLSLGKPMVSPGPTAKTETLGKLAQTRQQETNPWGQHRGEEPTLDGKASPTRVIWPLDTTNTSPGTPTQPRESSYPLMVIVPLAVVVFLLIVTAVALCVWLLGQKVEKTKPLIKPQTNLEPTTPSPRPERSRTVPTVTVTPLLKSSSNPPVSLFRDPQSEQMVSPATEPVEKCAPWETWMNLDPDMVKLCRQTNPTLKHNQYWV</sequence>
<feature type="region of interest" description="Disordered" evidence="6">
    <location>
        <begin position="2516"/>
        <end position="2536"/>
    </location>
</feature>
<dbReference type="InterPro" id="IPR001791">
    <property type="entry name" value="Laminin_G"/>
</dbReference>
<feature type="repeat" description="CSPG" evidence="5">
    <location>
        <begin position="1105"/>
        <end position="1199"/>
    </location>
</feature>
<dbReference type="Gene3D" id="2.60.120.200">
    <property type="match status" value="2"/>
</dbReference>
<feature type="repeat" description="CSPG" evidence="5">
    <location>
        <begin position="1453"/>
        <end position="1551"/>
    </location>
</feature>
<name>A0A8U0S2Y4_MUSPF</name>
<keyword evidence="3" id="KW-0325">Glycoprotein</keyword>
<evidence type="ECO:0000313" key="9">
    <source>
        <dbReference type="Proteomes" id="UP000000715"/>
    </source>
</evidence>
<evidence type="ECO:0000256" key="2">
    <source>
        <dbReference type="ARBA" id="ARBA00022737"/>
    </source>
</evidence>
<feature type="compositionally biased region" description="Basic residues" evidence="6">
    <location>
        <begin position="136"/>
        <end position="145"/>
    </location>
</feature>
<dbReference type="GO" id="GO:0009653">
    <property type="term" value="P:anatomical structure morphogenesis"/>
    <property type="evidence" value="ECO:0007669"/>
    <property type="project" value="TreeGrafter"/>
</dbReference>
<feature type="repeat" description="CSPG" evidence="5">
    <location>
        <begin position="1342"/>
        <end position="1433"/>
    </location>
</feature>
<keyword evidence="9" id="KW-1185">Reference proteome</keyword>
<evidence type="ECO:0000256" key="4">
    <source>
        <dbReference type="PROSITE-ProRule" id="PRU00122"/>
    </source>
</evidence>